<evidence type="ECO:0000313" key="11">
    <source>
        <dbReference type="Proteomes" id="UP000324629"/>
    </source>
</evidence>
<evidence type="ECO:0000256" key="6">
    <source>
        <dbReference type="ARBA" id="ARBA00022840"/>
    </source>
</evidence>
<name>A0A5J4P3N7_9TREM</name>
<evidence type="ECO:0000256" key="2">
    <source>
        <dbReference type="ARBA" id="ARBA00022527"/>
    </source>
</evidence>
<keyword evidence="2" id="KW-0723">Serine/threonine-protein kinase</keyword>
<evidence type="ECO:0000256" key="5">
    <source>
        <dbReference type="ARBA" id="ARBA00022777"/>
    </source>
</evidence>
<keyword evidence="11" id="KW-1185">Reference proteome</keyword>
<protein>
    <recommendedName>
        <fullName evidence="1">non-specific serine/threonine protein kinase</fullName>
        <ecNumber evidence="1">2.7.11.1</ecNumber>
    </recommendedName>
</protein>
<evidence type="ECO:0000313" key="10">
    <source>
        <dbReference type="EMBL" id="KAA3682349.1"/>
    </source>
</evidence>
<reference evidence="10 11" key="1">
    <citation type="journal article" date="2019" name="Gigascience">
        <title>Whole-genome sequence of the oriental lung fluke Paragonimus westermani.</title>
        <authorList>
            <person name="Oey H."/>
            <person name="Zakrzewski M."/>
            <person name="Narain K."/>
            <person name="Devi K.R."/>
            <person name="Agatsuma T."/>
            <person name="Nawaratna S."/>
            <person name="Gobert G.N."/>
            <person name="Jones M.K."/>
            <person name="Ragan M.A."/>
            <person name="McManus D.P."/>
            <person name="Krause L."/>
        </authorList>
    </citation>
    <scope>NUCLEOTIDE SEQUENCE [LARGE SCALE GENOMIC DNA]</scope>
    <source>
        <strain evidence="10 11">IND2009</strain>
    </source>
</reference>
<sequence>MFFPFHRLTLWRIDSLLSAIFPTFLCNMLNSFNCFGACSRQIQVSDTSGVVQHFYVRDLLDKGGFSSIELVSSRSTRELFVLKRISCHSKSDELKALNEARLHCSLPPHPNILRCIGFDLKSLRTHTQGAISEVLMVLQYCKRGTLQHELERRKQVGSGGLPNYAAVTIMIGLCDALLVLLSLNIPLCHRDIKPGNVLLWDNWCPMLMDFGSATPARIEISSYRETEQWKDFAAENCSMTYRAPEFFQPQVHQCITEKADIWSLGCLLYAMFFLISPMDLVIARGDSVALAACSANIPFPKDASPASPDMIELIHTMLSVNPDSRPSLQEVCARLRLLEPKPICFSEWTEGTEAVVLRA</sequence>
<dbReference type="InterPro" id="IPR011009">
    <property type="entry name" value="Kinase-like_dom_sf"/>
</dbReference>
<evidence type="ECO:0000259" key="9">
    <source>
        <dbReference type="PROSITE" id="PS50011"/>
    </source>
</evidence>
<keyword evidence="4" id="KW-0547">Nucleotide-binding</keyword>
<dbReference type="EMBL" id="QNGE01000026">
    <property type="protein sequence ID" value="KAA3682349.1"/>
    <property type="molecule type" value="Genomic_DNA"/>
</dbReference>
<evidence type="ECO:0000256" key="8">
    <source>
        <dbReference type="ARBA" id="ARBA00048679"/>
    </source>
</evidence>
<accession>A0A5J4P3N7</accession>
<evidence type="ECO:0000256" key="4">
    <source>
        <dbReference type="ARBA" id="ARBA00022741"/>
    </source>
</evidence>
<dbReference type="Pfam" id="PF00069">
    <property type="entry name" value="Pkinase"/>
    <property type="match status" value="1"/>
</dbReference>
<dbReference type="GO" id="GO:0005524">
    <property type="term" value="F:ATP binding"/>
    <property type="evidence" value="ECO:0007669"/>
    <property type="project" value="UniProtKB-KW"/>
</dbReference>
<dbReference type="PANTHER" id="PTHR45998:SF2">
    <property type="entry name" value="SERINE_THREONINE-PROTEIN KINASE 16"/>
    <property type="match status" value="1"/>
</dbReference>
<dbReference type="PROSITE" id="PS50011">
    <property type="entry name" value="PROTEIN_KINASE_DOM"/>
    <property type="match status" value="1"/>
</dbReference>
<dbReference type="Gene3D" id="1.10.510.10">
    <property type="entry name" value="Transferase(Phosphotransferase) domain 1"/>
    <property type="match status" value="1"/>
</dbReference>
<dbReference type="InterPro" id="IPR000719">
    <property type="entry name" value="Prot_kinase_dom"/>
</dbReference>
<comment type="catalytic activity">
    <reaction evidence="7">
        <text>L-threonyl-[protein] + ATP = O-phospho-L-threonyl-[protein] + ADP + H(+)</text>
        <dbReference type="Rhea" id="RHEA:46608"/>
        <dbReference type="Rhea" id="RHEA-COMP:11060"/>
        <dbReference type="Rhea" id="RHEA-COMP:11605"/>
        <dbReference type="ChEBI" id="CHEBI:15378"/>
        <dbReference type="ChEBI" id="CHEBI:30013"/>
        <dbReference type="ChEBI" id="CHEBI:30616"/>
        <dbReference type="ChEBI" id="CHEBI:61977"/>
        <dbReference type="ChEBI" id="CHEBI:456216"/>
        <dbReference type="EC" id="2.7.11.1"/>
    </reaction>
</comment>
<proteinExistence type="predicted"/>
<dbReference type="SUPFAM" id="SSF56112">
    <property type="entry name" value="Protein kinase-like (PK-like)"/>
    <property type="match status" value="1"/>
</dbReference>
<organism evidence="10 11">
    <name type="scientific">Paragonimus westermani</name>
    <dbReference type="NCBI Taxonomy" id="34504"/>
    <lineage>
        <taxon>Eukaryota</taxon>
        <taxon>Metazoa</taxon>
        <taxon>Spiralia</taxon>
        <taxon>Lophotrochozoa</taxon>
        <taxon>Platyhelminthes</taxon>
        <taxon>Trematoda</taxon>
        <taxon>Digenea</taxon>
        <taxon>Plagiorchiida</taxon>
        <taxon>Troglotremata</taxon>
        <taxon>Troglotrematidae</taxon>
        <taxon>Paragonimus</taxon>
    </lineage>
</organism>
<dbReference type="Proteomes" id="UP000324629">
    <property type="component" value="Unassembled WGS sequence"/>
</dbReference>
<keyword evidence="5 10" id="KW-0418">Kinase</keyword>
<dbReference type="GO" id="GO:0005794">
    <property type="term" value="C:Golgi apparatus"/>
    <property type="evidence" value="ECO:0007669"/>
    <property type="project" value="TreeGrafter"/>
</dbReference>
<comment type="catalytic activity">
    <reaction evidence="8">
        <text>L-seryl-[protein] + ATP = O-phospho-L-seryl-[protein] + ADP + H(+)</text>
        <dbReference type="Rhea" id="RHEA:17989"/>
        <dbReference type="Rhea" id="RHEA-COMP:9863"/>
        <dbReference type="Rhea" id="RHEA-COMP:11604"/>
        <dbReference type="ChEBI" id="CHEBI:15378"/>
        <dbReference type="ChEBI" id="CHEBI:29999"/>
        <dbReference type="ChEBI" id="CHEBI:30616"/>
        <dbReference type="ChEBI" id="CHEBI:83421"/>
        <dbReference type="ChEBI" id="CHEBI:456216"/>
        <dbReference type="EC" id="2.7.11.1"/>
    </reaction>
</comment>
<keyword evidence="3" id="KW-0808">Transferase</keyword>
<dbReference type="SMART" id="SM00220">
    <property type="entry name" value="S_TKc"/>
    <property type="match status" value="1"/>
</dbReference>
<dbReference type="PANTHER" id="PTHR45998">
    <property type="entry name" value="SERINE/THREONINE-PROTEIN KINASE 16"/>
    <property type="match status" value="1"/>
</dbReference>
<keyword evidence="6" id="KW-0067">ATP-binding</keyword>
<dbReference type="InterPro" id="IPR052239">
    <property type="entry name" value="Ser/Thr-specific_kinases"/>
</dbReference>
<dbReference type="EC" id="2.7.11.1" evidence="1"/>
<comment type="caution">
    <text evidence="10">The sequence shown here is derived from an EMBL/GenBank/DDBJ whole genome shotgun (WGS) entry which is preliminary data.</text>
</comment>
<gene>
    <name evidence="10" type="ORF">DEA37_0004317</name>
</gene>
<dbReference type="AlphaFoldDB" id="A0A5J4P3N7"/>
<evidence type="ECO:0000256" key="7">
    <source>
        <dbReference type="ARBA" id="ARBA00047899"/>
    </source>
</evidence>
<dbReference type="GO" id="GO:0004674">
    <property type="term" value="F:protein serine/threonine kinase activity"/>
    <property type="evidence" value="ECO:0007669"/>
    <property type="project" value="UniProtKB-KW"/>
</dbReference>
<dbReference type="PROSITE" id="PS00108">
    <property type="entry name" value="PROTEIN_KINASE_ST"/>
    <property type="match status" value="1"/>
</dbReference>
<evidence type="ECO:0000256" key="3">
    <source>
        <dbReference type="ARBA" id="ARBA00022679"/>
    </source>
</evidence>
<dbReference type="InterPro" id="IPR008271">
    <property type="entry name" value="Ser/Thr_kinase_AS"/>
</dbReference>
<feature type="domain" description="Protein kinase" evidence="9">
    <location>
        <begin position="54"/>
        <end position="338"/>
    </location>
</feature>
<evidence type="ECO:0000256" key="1">
    <source>
        <dbReference type="ARBA" id="ARBA00012513"/>
    </source>
</evidence>